<dbReference type="EMBL" id="JAINUG010000031">
    <property type="protein sequence ID" value="KAJ8409335.1"/>
    <property type="molecule type" value="Genomic_DNA"/>
</dbReference>
<accession>A0AAD7WUC9</accession>
<evidence type="ECO:0000313" key="1">
    <source>
        <dbReference type="EMBL" id="KAJ8409335.1"/>
    </source>
</evidence>
<reference evidence="1" key="1">
    <citation type="journal article" date="2023" name="Science">
        <title>Genome structures resolve the early diversification of teleost fishes.</title>
        <authorList>
            <person name="Parey E."/>
            <person name="Louis A."/>
            <person name="Montfort J."/>
            <person name="Bouchez O."/>
            <person name="Roques C."/>
            <person name="Iampietro C."/>
            <person name="Lluch J."/>
            <person name="Castinel A."/>
            <person name="Donnadieu C."/>
            <person name="Desvignes T."/>
            <person name="Floi Bucao C."/>
            <person name="Jouanno E."/>
            <person name="Wen M."/>
            <person name="Mejri S."/>
            <person name="Dirks R."/>
            <person name="Jansen H."/>
            <person name="Henkel C."/>
            <person name="Chen W.J."/>
            <person name="Zahm M."/>
            <person name="Cabau C."/>
            <person name="Klopp C."/>
            <person name="Thompson A.W."/>
            <person name="Robinson-Rechavi M."/>
            <person name="Braasch I."/>
            <person name="Lecointre G."/>
            <person name="Bobe J."/>
            <person name="Postlethwait J.H."/>
            <person name="Berthelot C."/>
            <person name="Roest Crollius H."/>
            <person name="Guiguen Y."/>
        </authorList>
    </citation>
    <scope>NUCLEOTIDE SEQUENCE</scope>
    <source>
        <strain evidence="1">NC1722</strain>
    </source>
</reference>
<dbReference type="AlphaFoldDB" id="A0AAD7WUC9"/>
<proteinExistence type="predicted"/>
<sequence>MFRPRPVLEPQSCAKGPAFFAPHCSPVGAESESTLCFCDRGDLRVSACMWNFHTVTGSGPTLLQWAVVSRAVRKPFFLPRNFEIRFPLLTRSQPRYL</sequence>
<protein>
    <submittedName>
        <fullName evidence="1">Uncharacterized protein</fullName>
    </submittedName>
</protein>
<comment type="caution">
    <text evidence="1">The sequence shown here is derived from an EMBL/GenBank/DDBJ whole genome shotgun (WGS) entry which is preliminary data.</text>
</comment>
<dbReference type="Proteomes" id="UP001221898">
    <property type="component" value="Unassembled WGS sequence"/>
</dbReference>
<gene>
    <name evidence="1" type="ORF">AAFF_G00235330</name>
</gene>
<name>A0AAD7WUC9_9TELE</name>
<evidence type="ECO:0000313" key="2">
    <source>
        <dbReference type="Proteomes" id="UP001221898"/>
    </source>
</evidence>
<keyword evidence="2" id="KW-1185">Reference proteome</keyword>
<organism evidence="1 2">
    <name type="scientific">Aldrovandia affinis</name>
    <dbReference type="NCBI Taxonomy" id="143900"/>
    <lineage>
        <taxon>Eukaryota</taxon>
        <taxon>Metazoa</taxon>
        <taxon>Chordata</taxon>
        <taxon>Craniata</taxon>
        <taxon>Vertebrata</taxon>
        <taxon>Euteleostomi</taxon>
        <taxon>Actinopterygii</taxon>
        <taxon>Neopterygii</taxon>
        <taxon>Teleostei</taxon>
        <taxon>Notacanthiformes</taxon>
        <taxon>Halosauridae</taxon>
        <taxon>Aldrovandia</taxon>
    </lineage>
</organism>